<feature type="region of interest" description="Disordered" evidence="3">
    <location>
        <begin position="1"/>
        <end position="69"/>
    </location>
</feature>
<dbReference type="GeneTree" id="ENSGT00940000155695"/>
<evidence type="ECO:0000313" key="6">
    <source>
        <dbReference type="Proteomes" id="UP000001646"/>
    </source>
</evidence>
<evidence type="ECO:0000256" key="2">
    <source>
        <dbReference type="ARBA" id="ARBA00022737"/>
    </source>
</evidence>
<dbReference type="PROSITE" id="PS50231">
    <property type="entry name" value="RICIN_B_LECTIN"/>
    <property type="match status" value="1"/>
</dbReference>
<dbReference type="PROSITE" id="PS50915">
    <property type="entry name" value="CRYSTALLIN_BETA_GAMMA"/>
    <property type="match status" value="8"/>
</dbReference>
<dbReference type="HOGENOM" id="CLU_002147_1_1_1"/>
<keyword evidence="2" id="KW-0677">Repeat</keyword>
<dbReference type="Pfam" id="PF00652">
    <property type="entry name" value="Ricin_B_lectin"/>
    <property type="match status" value="1"/>
</dbReference>
<evidence type="ECO:0000256" key="1">
    <source>
        <dbReference type="ARBA" id="ARBA00009646"/>
    </source>
</evidence>
<dbReference type="InterPro" id="IPR035992">
    <property type="entry name" value="Ricin_B-like_lectins"/>
</dbReference>
<dbReference type="PRINTS" id="PR01367">
    <property type="entry name" value="BGCRYSTALLIN"/>
</dbReference>
<sequence>MVSIASSTLPASFRKSKNRTSESSKEESKKKPVLGKFGNFFTTGRRKKSQNTLEPALRPKIIGADSASPQKNLAPLASLDIDDIKDLSKSEESLIDQAYDQTQSRTQNSVDEDRNEYLYNKDLTPLYNDIVSEWNTKGISSDSEWSSEWHSSNETIKDAAFSSNLSLQTLEAENELVTDTTNTTTPDFRKSLTNTSSEDLEHSILDHKQLVDVHPFLGSAYAASNDNFSSLESKPSERICPSRVLTLDIFLHKTEQPNSNATLDNTCSTTDAMDKKTAARRSGKRRKSQSSSDMPNGERNVAENSVKEEPGFDSISSDLTSEKINISERKAKASPQNNYPTANHDTRTGSNHKGLTKTELDKNKQQTSASSPCKRKSLKKNQSEAGPLSPTGLKSQSKDSATKRQNEGVTGGNPTSKSTAAEKSYSSESSMVTYKISPTEPTGSLPLSEEKIDSKVSQFPKSTDGSGLGKTDKHRNGEMGTTNEKQTSSDLGAAKQRNISFDVSRTVTTKVSLPAKPKRIQLNLKTSKSLEDLGSEQDSMDKAVKINFDIANKISMFENKQSSQNQSTEASKKGSVSNTFVGRAKLKFGKQHTENELLNRAINKANNRQKAMQNGTKIKETASDIKIKSEGRIQSNIITNEEFGKAAEFQVNQTGNADILTAKKLDVELIKENLQPTSETKFIEKHKEIENFQNNNINVKVGSMSPEGEEEHSLKTDLRSTNKDEKSFLQSDLTPRKSEFEQTPIPENKTEDNNMTNTVLENIHLFEQNISGQQSPRGSCSAFKAGNDEPICESPSDMAKFTETLKNLDSAICIPQKKKKPKVPKSPAPHFAMPPIHEDNLEKIFDPNVFTVGLGMKRDKPQDLAPSLQLKLQSLETEARVRPKRASAENSIILQSLKSNRADPVLFQETNGKESKDSTDGEVKRSRLENSAIFSSLLSPSAKEKVFVPSVTSINTITTSFASQKSTDSLGITPVMFDTAQRSESFSDFKAANYIEKYLQTDDAKNQRILQMPNFGNLDNSFSSWVKPGQYEPNSFLDIEQAFSGNSQNKINPRPGKIVIVNKPGPPESTIEVFNDVLDCTSWALSPVIFIKIIRGCWILYEKPNFEGPSIPLEEGELELTNLWGEEPSDNKDGCTTHEPAVIGSIRHVIKDYRLCRIDLFTEPDGLGLVNSYFDDTEETRFGSPQKTSSIRVHWGIWLLYEEPGFLGIPLMLEPGEYPDLSFWERKDAYIRSLRPLKMGGHKVEYPASPKIIIYEKPFFEGEHIEHDSKLIALTEEGKHKDESAVLGKGLTSIGSIKVKEGVWVAYEKPEFTGRQYLLEEGEYKEWMDWGGYNEQVQSLRPILGSFAQPHMIMYSEKDFGTKGSSIDVLGIVSNLKDTGYGLRTQSINVLSGVWVAYENPDFTGEQFILEKGLYSNYEAWGAKDFKISSVQPITLDITTEHTGKFKVQVFSEPEFQGNSQIFEKDISQIEKSFPVKSSKVLSGSWIAYDQKDFSGNQYVLEEGAYPDLSAMGCLPQTCLKSLQVVNIELSEPMIALYEKKNFKGRKIEFTTEVVNLRFLGYNPDIASLEIHGGIWIIYEHNNYKGRQILLSPKKIPNWYESSGYQKVGSLRPLMQKRVYFTLRNRGNGKFMSTDGNLNDLNLLRIHSVEDTKTDEQIWMYQDGFIKCRVAEDFCLTIVGNLITPGAKLGLALQQNEDKQKWSIDPDGKIYSKMKPHLVLDIKGGKHYDQNHLIVSSTSEDKPTQYWEPLVI</sequence>
<feature type="region of interest" description="Disordered" evidence="3">
    <location>
        <begin position="257"/>
        <end position="497"/>
    </location>
</feature>
<protein>
    <submittedName>
        <fullName evidence="5">Crystallin beta-gamma domain containing 1</fullName>
    </submittedName>
</protein>
<gene>
    <name evidence="5" type="primary">CRYBG1</name>
</gene>
<accession>G1KEG6</accession>
<evidence type="ECO:0000313" key="5">
    <source>
        <dbReference type="Ensembl" id="ENSACAP00000005540.3"/>
    </source>
</evidence>
<feature type="compositionally biased region" description="Basic and acidic residues" evidence="3">
    <location>
        <begin position="911"/>
        <end position="924"/>
    </location>
</feature>
<feature type="compositionally biased region" description="Basic and acidic residues" evidence="3">
    <location>
        <begin position="396"/>
        <end position="406"/>
    </location>
</feature>
<dbReference type="STRING" id="28377.ENSACAP00000005540"/>
<reference evidence="5 6" key="1">
    <citation type="submission" date="2009-12" db="EMBL/GenBank/DDBJ databases">
        <title>The Genome Sequence of Anolis carolinensis (Green Anole Lizard).</title>
        <authorList>
            <consortium name="The Genome Sequencing Platform"/>
            <person name="Di Palma F."/>
            <person name="Alfoldi J."/>
            <person name="Heiman D."/>
            <person name="Young S."/>
            <person name="Grabherr M."/>
            <person name="Johnson J."/>
            <person name="Lander E.S."/>
            <person name="Lindblad-Toh K."/>
        </authorList>
    </citation>
    <scope>NUCLEOTIDE SEQUENCE [LARGE SCALE GENOMIC DNA]</scope>
    <source>
        <strain evidence="5 6">JBL SC #1</strain>
    </source>
</reference>
<proteinExistence type="inferred from homology"/>
<dbReference type="PANTHER" id="PTHR11818">
    <property type="entry name" value="BETA/GAMMA CRYSTALLIN"/>
    <property type="match status" value="1"/>
</dbReference>
<dbReference type="PANTHER" id="PTHR11818:SF2">
    <property type="entry name" value="BETA_GAMMA CRYSTALLIN DOMAIN-CONTAINING PROTEIN 1"/>
    <property type="match status" value="1"/>
</dbReference>
<dbReference type="Bgee" id="ENSACAG00000005581">
    <property type="expression patterns" value="Expressed in dewlap and 7 other cell types or tissues"/>
</dbReference>
<feature type="domain" description="Beta/gamma crystallin 'Greek key'" evidence="4">
    <location>
        <begin position="1302"/>
        <end position="1344"/>
    </location>
</feature>
<feature type="compositionally biased region" description="Polar residues" evidence="3">
    <location>
        <begin position="412"/>
        <end position="432"/>
    </location>
</feature>
<dbReference type="Proteomes" id="UP000001646">
    <property type="component" value="Chromosome 1"/>
</dbReference>
<dbReference type="InterPro" id="IPR011024">
    <property type="entry name" value="G_crystallin-like"/>
</dbReference>
<dbReference type="Gene3D" id="2.80.10.50">
    <property type="match status" value="1"/>
</dbReference>
<comment type="similarity">
    <text evidence="1">Belongs to the beta/gamma-crystallin family.</text>
</comment>
<dbReference type="InParanoid" id="G1KEG6"/>
<organism evidence="5 6">
    <name type="scientific">Anolis carolinensis</name>
    <name type="common">Green anole</name>
    <name type="synonym">American chameleon</name>
    <dbReference type="NCBI Taxonomy" id="28377"/>
    <lineage>
        <taxon>Eukaryota</taxon>
        <taxon>Metazoa</taxon>
        <taxon>Chordata</taxon>
        <taxon>Craniata</taxon>
        <taxon>Vertebrata</taxon>
        <taxon>Euteleostomi</taxon>
        <taxon>Lepidosauria</taxon>
        <taxon>Squamata</taxon>
        <taxon>Bifurcata</taxon>
        <taxon>Unidentata</taxon>
        <taxon>Episquamata</taxon>
        <taxon>Toxicofera</taxon>
        <taxon>Iguania</taxon>
        <taxon>Dactyloidae</taxon>
        <taxon>Anolis</taxon>
    </lineage>
</organism>
<feature type="compositionally biased region" description="Polar residues" evidence="3">
    <location>
        <begin position="1"/>
        <end position="10"/>
    </location>
</feature>
<dbReference type="Pfam" id="PF00030">
    <property type="entry name" value="Crystall"/>
    <property type="match status" value="6"/>
</dbReference>
<evidence type="ECO:0000259" key="4">
    <source>
        <dbReference type="PROSITE" id="PS50915"/>
    </source>
</evidence>
<name>G1KEG6_ANOCA</name>
<feature type="compositionally biased region" description="Basic and acidic residues" evidence="3">
    <location>
        <begin position="711"/>
        <end position="727"/>
    </location>
</feature>
<dbReference type="InterPro" id="IPR001064">
    <property type="entry name" value="Beta/gamma_crystallin"/>
</dbReference>
<feature type="compositionally biased region" description="Polar residues" evidence="3">
    <location>
        <begin position="479"/>
        <end position="490"/>
    </location>
</feature>
<feature type="domain" description="Beta/gamma crystallin 'Greek key'" evidence="4">
    <location>
        <begin position="1096"/>
        <end position="1150"/>
    </location>
</feature>
<dbReference type="Gene3D" id="2.60.20.10">
    <property type="entry name" value="Crystallins"/>
    <property type="match status" value="6"/>
</dbReference>
<evidence type="ECO:0000256" key="3">
    <source>
        <dbReference type="SAM" id="MobiDB-lite"/>
    </source>
</evidence>
<feature type="compositionally biased region" description="Polar residues" evidence="3">
    <location>
        <begin position="257"/>
        <end position="271"/>
    </location>
</feature>
<feature type="compositionally biased region" description="Polar residues" evidence="3">
    <location>
        <begin position="455"/>
        <end position="465"/>
    </location>
</feature>
<keyword evidence="6" id="KW-1185">Reference proteome</keyword>
<feature type="domain" description="Beta/gamma crystallin 'Greek key'" evidence="4">
    <location>
        <begin position="1393"/>
        <end position="1435"/>
    </location>
</feature>
<dbReference type="InterPro" id="IPR050252">
    <property type="entry name" value="Beta/Gamma-Crystallin"/>
</dbReference>
<feature type="domain" description="Beta/gamma crystallin 'Greek key'" evidence="4">
    <location>
        <begin position="1533"/>
        <end position="1573"/>
    </location>
</feature>
<feature type="compositionally biased region" description="Polar residues" evidence="3">
    <location>
        <begin position="334"/>
        <end position="353"/>
    </location>
</feature>
<feature type="compositionally biased region" description="Polar residues" evidence="3">
    <location>
        <begin position="314"/>
        <end position="324"/>
    </location>
</feature>
<feature type="compositionally biased region" description="Basic and acidic residues" evidence="3">
    <location>
        <begin position="19"/>
        <end position="30"/>
    </location>
</feature>
<feature type="region of interest" description="Disordered" evidence="3">
    <location>
        <begin position="704"/>
        <end position="729"/>
    </location>
</feature>
<dbReference type="SMART" id="SM00247">
    <property type="entry name" value="XTALbg"/>
    <property type="match status" value="6"/>
</dbReference>
<dbReference type="SUPFAM" id="SSF50370">
    <property type="entry name" value="Ricin B-like lectins"/>
    <property type="match status" value="1"/>
</dbReference>
<dbReference type="SMART" id="SM00458">
    <property type="entry name" value="RICIN"/>
    <property type="match status" value="1"/>
</dbReference>
<feature type="domain" description="Beta/gamma crystallin 'Greek key'" evidence="4">
    <location>
        <begin position="1484"/>
        <end position="1527"/>
    </location>
</feature>
<feature type="domain" description="Beta/gamma crystallin 'Greek key'" evidence="4">
    <location>
        <begin position="1250"/>
        <end position="1301"/>
    </location>
</feature>
<dbReference type="SUPFAM" id="SSF49695">
    <property type="entry name" value="gamma-Crystallin-like"/>
    <property type="match status" value="3"/>
</dbReference>
<dbReference type="eggNOG" id="ENOG502QUA4">
    <property type="taxonomic scope" value="Eukaryota"/>
</dbReference>
<dbReference type="OrthoDB" id="9895617at2759"/>
<feature type="region of interest" description="Disordered" evidence="3">
    <location>
        <begin position="904"/>
        <end position="924"/>
    </location>
</feature>
<feature type="domain" description="Beta/gamma crystallin 'Greek key'" evidence="4">
    <location>
        <begin position="1196"/>
        <end position="1238"/>
    </location>
</feature>
<reference evidence="5" key="3">
    <citation type="submission" date="2025-09" db="UniProtKB">
        <authorList>
            <consortium name="Ensembl"/>
        </authorList>
    </citation>
    <scope>IDENTIFICATION</scope>
</reference>
<dbReference type="InterPro" id="IPR000772">
    <property type="entry name" value="Ricin_B_lectin"/>
</dbReference>
<dbReference type="Ensembl" id="ENSACAT00000005661.3">
    <property type="protein sequence ID" value="ENSACAP00000005540.3"/>
    <property type="gene ID" value="ENSACAG00000005581.3"/>
</dbReference>
<reference evidence="5" key="2">
    <citation type="submission" date="2025-08" db="UniProtKB">
        <authorList>
            <consortium name="Ensembl"/>
        </authorList>
    </citation>
    <scope>IDENTIFICATION</scope>
</reference>
<feature type="domain" description="Beta/gamma crystallin 'Greek key'" evidence="4">
    <location>
        <begin position="1574"/>
        <end position="1615"/>
    </location>
</feature>
<feature type="compositionally biased region" description="Basic residues" evidence="3">
    <location>
        <begin position="278"/>
        <end position="288"/>
    </location>
</feature>